<organism evidence="1">
    <name type="scientific">Ovis aries</name>
    <name type="common">Sheep</name>
    <dbReference type="NCBI Taxonomy" id="9940"/>
    <lineage>
        <taxon>Eukaryota</taxon>
        <taxon>Metazoa</taxon>
        <taxon>Chordata</taxon>
        <taxon>Craniata</taxon>
        <taxon>Vertebrata</taxon>
        <taxon>Euteleostomi</taxon>
        <taxon>Mammalia</taxon>
        <taxon>Eutheria</taxon>
        <taxon>Laurasiatheria</taxon>
        <taxon>Artiodactyla</taxon>
        <taxon>Ruminantia</taxon>
        <taxon>Pecora</taxon>
        <taxon>Bovidae</taxon>
        <taxon>Caprinae</taxon>
        <taxon>Ovis</taxon>
    </lineage>
</organism>
<sequence length="257" mass="28683">MRAEASFVSFSPPRAFLSRFLIGEKAEPLQKNAGSYSSRCAFARLCVYAHAQGRGGTQRPGGGGFRPSNMAPTMLVLLVPPLPVARGLLWNCWKQLQRKLLQSRPGFPSPPWGPALAVQGPAIFSEPTNDTSGSTETSSLSDSIFWMAAPKNRRSIEVNRCRRRNPHKLIKVKNNIDFCPECGHLKQKHVLCGYCYEKVCKETAEIRRQIGKQEGGPFKAPAVETVVLYSGETPSEHDQGKRIIERERKRPSWFTQS</sequence>
<proteinExistence type="predicted"/>
<gene>
    <name evidence="1" type="primary">MRPL32</name>
</gene>
<accession>A0AC11CYH3</accession>
<name>A0AC11CYH3_SHEEP</name>
<evidence type="ECO:0000313" key="1">
    <source>
        <dbReference type="Ensembl" id="ENSOARP00020037405.1"/>
    </source>
</evidence>
<protein>
    <submittedName>
        <fullName evidence="1">Mitochondrial ribosomal protein L32</fullName>
    </submittedName>
</protein>
<dbReference type="Ensembl" id="ENSOART00020065805.1">
    <property type="protein sequence ID" value="ENSOARP00020037405.1"/>
    <property type="gene ID" value="ENSOARG00020039792.1"/>
</dbReference>
<reference evidence="1" key="2">
    <citation type="submission" date="2025-08" db="UniProtKB">
        <authorList>
            <consortium name="Ensembl"/>
        </authorList>
    </citation>
    <scope>IDENTIFICATION</scope>
</reference>
<reference evidence="1" key="1">
    <citation type="submission" date="2020-11" db="EMBL/GenBank/DDBJ databases">
        <authorList>
            <person name="Davenport K.M."/>
            <person name="Bickhart D.M."/>
            <person name="Smith T.P.L."/>
            <person name="Murdoch B.M."/>
            <person name="Rosen B.D."/>
        </authorList>
    </citation>
    <scope>NUCLEOTIDE SEQUENCE [LARGE SCALE GENOMIC DNA]</scope>
    <source>
        <strain evidence="1">OAR_USU_Benz2616</strain>
    </source>
</reference>
<reference evidence="1" key="3">
    <citation type="submission" date="2025-09" db="UniProtKB">
        <authorList>
            <consortium name="Ensembl"/>
        </authorList>
    </citation>
    <scope>IDENTIFICATION</scope>
</reference>